<dbReference type="EMBL" id="DRBC01000061">
    <property type="protein sequence ID" value="HDN84325.1"/>
    <property type="molecule type" value="Genomic_DNA"/>
</dbReference>
<evidence type="ECO:0000313" key="4">
    <source>
        <dbReference type="EMBL" id="HDN84325.1"/>
    </source>
</evidence>
<dbReference type="InterPro" id="IPR001647">
    <property type="entry name" value="HTH_TetR"/>
</dbReference>
<dbReference type="Gene3D" id="1.10.10.60">
    <property type="entry name" value="Homeodomain-like"/>
    <property type="match status" value="1"/>
</dbReference>
<dbReference type="InterPro" id="IPR050624">
    <property type="entry name" value="HTH-type_Tx_Regulator"/>
</dbReference>
<reference evidence="4" key="2">
    <citation type="journal article" date="2020" name="mSystems">
        <title>Genome- and Community-Level Interaction Insights into Carbon Utilization and Element Cycling Functions of Hydrothermarchaeota in Hydrothermal Sediment.</title>
        <authorList>
            <person name="Zhou Z."/>
            <person name="Liu Y."/>
            <person name="Xu W."/>
            <person name="Pan J."/>
            <person name="Luo Z.H."/>
            <person name="Li M."/>
        </authorList>
    </citation>
    <scope>NUCLEOTIDE SEQUENCE [LARGE SCALE GENOMIC DNA]</scope>
    <source>
        <strain evidence="4">HyVt-219</strain>
    </source>
</reference>
<dbReference type="PANTHER" id="PTHR43479">
    <property type="entry name" value="ACREF/ENVCD OPERON REPRESSOR-RELATED"/>
    <property type="match status" value="1"/>
</dbReference>
<evidence type="ECO:0000313" key="5">
    <source>
        <dbReference type="EMBL" id="RLE15116.1"/>
    </source>
</evidence>
<dbReference type="SUPFAM" id="SSF48498">
    <property type="entry name" value="Tetracyclin repressor-like, C-terminal domain"/>
    <property type="match status" value="1"/>
</dbReference>
<comment type="caution">
    <text evidence="5">The sequence shown here is derived from an EMBL/GenBank/DDBJ whole genome shotgun (WGS) entry which is preliminary data.</text>
</comment>
<dbReference type="Proteomes" id="UP000885660">
    <property type="component" value="Unassembled WGS sequence"/>
</dbReference>
<evidence type="ECO:0000313" key="6">
    <source>
        <dbReference type="Proteomes" id="UP000267654"/>
    </source>
</evidence>
<accession>A0A662DMM3</accession>
<dbReference type="InterPro" id="IPR036271">
    <property type="entry name" value="Tet_transcr_reg_TetR-rel_C_sf"/>
</dbReference>
<dbReference type="Gene3D" id="1.10.357.10">
    <property type="entry name" value="Tetracycline Repressor, domain 2"/>
    <property type="match status" value="1"/>
</dbReference>
<organism evidence="5 6">
    <name type="scientific">Aerophobetes bacterium</name>
    <dbReference type="NCBI Taxonomy" id="2030807"/>
    <lineage>
        <taxon>Bacteria</taxon>
        <taxon>Candidatus Aerophobota</taxon>
    </lineage>
</organism>
<dbReference type="Pfam" id="PF17932">
    <property type="entry name" value="TetR_C_24"/>
    <property type="match status" value="1"/>
</dbReference>
<evidence type="ECO:0000256" key="2">
    <source>
        <dbReference type="PROSITE-ProRule" id="PRU00335"/>
    </source>
</evidence>
<evidence type="ECO:0000259" key="3">
    <source>
        <dbReference type="PROSITE" id="PS50977"/>
    </source>
</evidence>
<dbReference type="PANTHER" id="PTHR43479:SF11">
    <property type="entry name" value="ACREF_ENVCD OPERON REPRESSOR-RELATED"/>
    <property type="match status" value="1"/>
</dbReference>
<dbReference type="PRINTS" id="PR00455">
    <property type="entry name" value="HTHTETR"/>
</dbReference>
<reference evidence="5 6" key="1">
    <citation type="submission" date="2018-06" db="EMBL/GenBank/DDBJ databases">
        <title>Extensive metabolic versatility and redundancy in microbially diverse, dynamic hydrothermal sediments.</title>
        <authorList>
            <person name="Dombrowski N."/>
            <person name="Teske A."/>
            <person name="Baker B.J."/>
        </authorList>
    </citation>
    <scope>NUCLEOTIDE SEQUENCE [LARGE SCALE GENOMIC DNA]</scope>
    <source>
        <strain evidence="5">B19_G9</strain>
    </source>
</reference>
<feature type="DNA-binding region" description="H-T-H motif" evidence="2">
    <location>
        <begin position="50"/>
        <end position="69"/>
    </location>
</feature>
<protein>
    <submittedName>
        <fullName evidence="4">TetR/AcrR family transcriptional regulator</fullName>
    </submittedName>
</protein>
<feature type="domain" description="HTH tetR-type" evidence="3">
    <location>
        <begin position="27"/>
        <end position="87"/>
    </location>
</feature>
<evidence type="ECO:0000256" key="1">
    <source>
        <dbReference type="ARBA" id="ARBA00023125"/>
    </source>
</evidence>
<dbReference type="Pfam" id="PF00440">
    <property type="entry name" value="TetR_N"/>
    <property type="match status" value="1"/>
</dbReference>
<dbReference type="InterPro" id="IPR041490">
    <property type="entry name" value="KstR2_TetR_C"/>
</dbReference>
<dbReference type="PROSITE" id="PS50977">
    <property type="entry name" value="HTH_TETR_2"/>
    <property type="match status" value="1"/>
</dbReference>
<dbReference type="Proteomes" id="UP000267654">
    <property type="component" value="Unassembled WGS sequence"/>
</dbReference>
<gene>
    <name evidence="5" type="ORF">DRI96_00445</name>
    <name evidence="4" type="ORF">ENG47_01035</name>
</gene>
<proteinExistence type="predicted"/>
<dbReference type="EMBL" id="QMQB01000009">
    <property type="protein sequence ID" value="RLE15116.1"/>
    <property type="molecule type" value="Genomic_DNA"/>
</dbReference>
<sequence>MTERSVICKGKIMIKEKKKRDRKLKKLNHTDKILQAAEVLFAEKGFYLTTLEEIARGAHLAKGTIYLHFKNKRDLFISVIEKKLDVLLEKIKNEIQKEDSPSNKIRKAIETQLKFLEQNRNFFKILQSLSGEYKREMEKELAERVIQKNARYLEMLRQLIWQAVRRKEIKPLNTRKLAVILVGMVHSLTINWISQKERGSLFEDHNLVWEIFWNGAKAD</sequence>
<dbReference type="GO" id="GO:0003677">
    <property type="term" value="F:DNA binding"/>
    <property type="evidence" value="ECO:0007669"/>
    <property type="project" value="UniProtKB-UniRule"/>
</dbReference>
<dbReference type="PROSITE" id="PS01081">
    <property type="entry name" value="HTH_TETR_1"/>
    <property type="match status" value="1"/>
</dbReference>
<keyword evidence="1 2" id="KW-0238">DNA-binding</keyword>
<dbReference type="SUPFAM" id="SSF46689">
    <property type="entry name" value="Homeodomain-like"/>
    <property type="match status" value="1"/>
</dbReference>
<dbReference type="InterPro" id="IPR023772">
    <property type="entry name" value="DNA-bd_HTH_TetR-type_CS"/>
</dbReference>
<dbReference type="AlphaFoldDB" id="A0A662DMM3"/>
<dbReference type="InterPro" id="IPR009057">
    <property type="entry name" value="Homeodomain-like_sf"/>
</dbReference>
<name>A0A662DMM3_UNCAE</name>